<dbReference type="PROSITE" id="PS00197">
    <property type="entry name" value="2FE2S_FER_1"/>
    <property type="match status" value="1"/>
</dbReference>
<dbReference type="InterPro" id="IPR036010">
    <property type="entry name" value="2Fe-2S_ferredoxin-like_sf"/>
</dbReference>
<dbReference type="Gene3D" id="3.10.20.30">
    <property type="match status" value="1"/>
</dbReference>
<dbReference type="Gene3D" id="2.40.30.10">
    <property type="entry name" value="Translation factors"/>
    <property type="match status" value="1"/>
</dbReference>
<dbReference type="CDD" id="cd00207">
    <property type="entry name" value="fer2"/>
    <property type="match status" value="1"/>
</dbReference>
<name>A0A371PA44_9ACTN</name>
<dbReference type="RefSeq" id="WP_119702900.1">
    <property type="nucleotide sequence ID" value="NZ_JBHSOI010000001.1"/>
</dbReference>
<evidence type="ECO:0000259" key="3">
    <source>
        <dbReference type="PROSITE" id="PS51384"/>
    </source>
</evidence>
<dbReference type="SUPFAM" id="SSF54292">
    <property type="entry name" value="2Fe-2S ferredoxin-like"/>
    <property type="match status" value="1"/>
</dbReference>
<dbReference type="OrthoDB" id="3807506at2"/>
<evidence type="ECO:0000313" key="5">
    <source>
        <dbReference type="Proteomes" id="UP000265581"/>
    </source>
</evidence>
<dbReference type="InterPro" id="IPR006058">
    <property type="entry name" value="2Fe2S_fd_BS"/>
</dbReference>
<evidence type="ECO:0000259" key="2">
    <source>
        <dbReference type="PROSITE" id="PS51085"/>
    </source>
</evidence>
<dbReference type="PROSITE" id="PS51085">
    <property type="entry name" value="2FE2S_FER_2"/>
    <property type="match status" value="1"/>
</dbReference>
<dbReference type="PRINTS" id="PR00409">
    <property type="entry name" value="PHDIOXRDTASE"/>
</dbReference>
<dbReference type="InterPro" id="IPR017938">
    <property type="entry name" value="Riboflavin_synthase-like_b-brl"/>
</dbReference>
<dbReference type="GO" id="GO:0051537">
    <property type="term" value="F:2 iron, 2 sulfur cluster binding"/>
    <property type="evidence" value="ECO:0007669"/>
    <property type="project" value="InterPro"/>
</dbReference>
<sequence>MSSDPRPAWTTARVVESRPVTDRIRRVTFERPAGRRAAPGTHVDVRVRTPKGEDVRSYSIVESSADGSRLTVSVMRAQASRGGSVFMHGLVEGDEIECTQPLQNFELRHGAHRYVVLAAGVGITAVIEMGRVLHRLGQDYRFVYVGRSRAQMAYVDELAALHGDRLELRVDDEGTGLDVESLVADLPDDGRAEVYMCGPIRLMDAVRRSWLSHGRPIADLRFETFGSSGWFEPEAFEVEIPELGLSTVVASDASLLEALAAAGADMMYDCRKGECGLCEVTISSVRGRVDHRDVFLSDDEKATDETLCICVSRIAAPEDGDAGTGRLTLTL</sequence>
<organism evidence="4 5">
    <name type="scientific">Aeromicrobium endophyticum</name>
    <dbReference type="NCBI Taxonomy" id="2292704"/>
    <lineage>
        <taxon>Bacteria</taxon>
        <taxon>Bacillati</taxon>
        <taxon>Actinomycetota</taxon>
        <taxon>Actinomycetes</taxon>
        <taxon>Propionibacteriales</taxon>
        <taxon>Nocardioidaceae</taxon>
        <taxon>Aeromicrobium</taxon>
    </lineage>
</organism>
<dbReference type="Pfam" id="PF00111">
    <property type="entry name" value="Fer2"/>
    <property type="match status" value="1"/>
</dbReference>
<feature type="domain" description="2Fe-2S ferredoxin-type" evidence="2">
    <location>
        <begin position="236"/>
        <end position="331"/>
    </location>
</feature>
<proteinExistence type="predicted"/>
<evidence type="ECO:0000256" key="1">
    <source>
        <dbReference type="ARBA" id="ARBA00001974"/>
    </source>
</evidence>
<dbReference type="InterPro" id="IPR050415">
    <property type="entry name" value="MRET"/>
</dbReference>
<reference evidence="4 5" key="1">
    <citation type="submission" date="2018-08" db="EMBL/GenBank/DDBJ databases">
        <title>Aeromicrobium sp. M2KJ-4, whole genome shotgun sequence.</title>
        <authorList>
            <person name="Tuo L."/>
        </authorList>
    </citation>
    <scope>NUCLEOTIDE SEQUENCE [LARGE SCALE GENOMIC DNA]</scope>
    <source>
        <strain evidence="4 5">M2KJ-4</strain>
    </source>
</reference>
<protein>
    <submittedName>
        <fullName evidence="4">Oxidoreductase</fullName>
    </submittedName>
</protein>
<dbReference type="InterPro" id="IPR001041">
    <property type="entry name" value="2Fe-2S_ferredoxin-type"/>
</dbReference>
<keyword evidence="5" id="KW-1185">Reference proteome</keyword>
<comment type="cofactor">
    <cofactor evidence="1">
        <name>FAD</name>
        <dbReference type="ChEBI" id="CHEBI:57692"/>
    </cofactor>
</comment>
<dbReference type="InterPro" id="IPR012675">
    <property type="entry name" value="Beta-grasp_dom_sf"/>
</dbReference>
<dbReference type="SUPFAM" id="SSF52343">
    <property type="entry name" value="Ferredoxin reductase-like, C-terminal NADP-linked domain"/>
    <property type="match status" value="1"/>
</dbReference>
<dbReference type="CDD" id="cd06185">
    <property type="entry name" value="PDR_like"/>
    <property type="match status" value="1"/>
</dbReference>
<feature type="domain" description="FAD-binding FR-type" evidence="3">
    <location>
        <begin position="7"/>
        <end position="108"/>
    </location>
</feature>
<dbReference type="EMBL" id="QUBR01000001">
    <property type="protein sequence ID" value="REK72787.1"/>
    <property type="molecule type" value="Genomic_DNA"/>
</dbReference>
<dbReference type="PANTHER" id="PTHR47354">
    <property type="entry name" value="NADH OXIDOREDUCTASE HCR"/>
    <property type="match status" value="1"/>
</dbReference>
<dbReference type="Gene3D" id="3.40.50.80">
    <property type="entry name" value="Nucleotide-binding domain of ferredoxin-NADP reductase (FNR) module"/>
    <property type="match status" value="1"/>
</dbReference>
<dbReference type="SUPFAM" id="SSF63380">
    <property type="entry name" value="Riboflavin synthase domain-like"/>
    <property type="match status" value="1"/>
</dbReference>
<evidence type="ECO:0000313" key="4">
    <source>
        <dbReference type="EMBL" id="REK72787.1"/>
    </source>
</evidence>
<gene>
    <name evidence="4" type="ORF">DX116_04075</name>
</gene>
<dbReference type="InterPro" id="IPR039261">
    <property type="entry name" value="FNR_nucleotide-bd"/>
</dbReference>
<comment type="caution">
    <text evidence="4">The sequence shown here is derived from an EMBL/GenBank/DDBJ whole genome shotgun (WGS) entry which is preliminary data.</text>
</comment>
<dbReference type="GO" id="GO:0016491">
    <property type="term" value="F:oxidoreductase activity"/>
    <property type="evidence" value="ECO:0007669"/>
    <property type="project" value="InterPro"/>
</dbReference>
<dbReference type="AlphaFoldDB" id="A0A371PA44"/>
<dbReference type="InterPro" id="IPR017927">
    <property type="entry name" value="FAD-bd_FR_type"/>
</dbReference>
<dbReference type="PANTHER" id="PTHR47354:SF2">
    <property type="entry name" value="BLR2392 PROTEIN"/>
    <property type="match status" value="1"/>
</dbReference>
<dbReference type="Proteomes" id="UP000265581">
    <property type="component" value="Unassembled WGS sequence"/>
</dbReference>
<accession>A0A371PA44</accession>
<dbReference type="PROSITE" id="PS51384">
    <property type="entry name" value="FAD_FR"/>
    <property type="match status" value="1"/>
</dbReference>